<gene>
    <name evidence="1" type="ORF">MSG28_012430</name>
</gene>
<dbReference type="Proteomes" id="UP001064048">
    <property type="component" value="Chromosome 21"/>
</dbReference>
<organism evidence="1 2">
    <name type="scientific">Choristoneura fumiferana</name>
    <name type="common">Spruce budworm moth</name>
    <name type="synonym">Archips fumiferana</name>
    <dbReference type="NCBI Taxonomy" id="7141"/>
    <lineage>
        <taxon>Eukaryota</taxon>
        <taxon>Metazoa</taxon>
        <taxon>Ecdysozoa</taxon>
        <taxon>Arthropoda</taxon>
        <taxon>Hexapoda</taxon>
        <taxon>Insecta</taxon>
        <taxon>Pterygota</taxon>
        <taxon>Neoptera</taxon>
        <taxon>Endopterygota</taxon>
        <taxon>Lepidoptera</taxon>
        <taxon>Glossata</taxon>
        <taxon>Ditrysia</taxon>
        <taxon>Tortricoidea</taxon>
        <taxon>Tortricidae</taxon>
        <taxon>Tortricinae</taxon>
        <taxon>Choristoneura</taxon>
    </lineage>
</organism>
<proteinExistence type="predicted"/>
<reference evidence="1 2" key="1">
    <citation type="journal article" date="2022" name="Genome Biol. Evol.">
        <title>The Spruce Budworm Genome: Reconstructing the Evolutionary History of Antifreeze Proteins.</title>
        <authorList>
            <person name="Beliveau C."/>
            <person name="Gagne P."/>
            <person name="Picq S."/>
            <person name="Vernygora O."/>
            <person name="Keeling C.I."/>
            <person name="Pinkney K."/>
            <person name="Doucet D."/>
            <person name="Wen F."/>
            <person name="Johnston J.S."/>
            <person name="Maaroufi H."/>
            <person name="Boyle B."/>
            <person name="Laroche J."/>
            <person name="Dewar K."/>
            <person name="Juretic N."/>
            <person name="Blackburn G."/>
            <person name="Nisole A."/>
            <person name="Brunet B."/>
            <person name="Brandao M."/>
            <person name="Lumley L."/>
            <person name="Duan J."/>
            <person name="Quan G."/>
            <person name="Lucarotti C.J."/>
            <person name="Roe A.D."/>
            <person name="Sperling F.A.H."/>
            <person name="Levesque R.C."/>
            <person name="Cusson M."/>
        </authorList>
    </citation>
    <scope>NUCLEOTIDE SEQUENCE [LARGE SCALE GENOMIC DNA]</scope>
    <source>
        <strain evidence="1">Glfc:IPQL:Cfum</strain>
    </source>
</reference>
<keyword evidence="2" id="KW-1185">Reference proteome</keyword>
<sequence length="232" mass="26042">MVGGELPSTSMVELDAKRELSKSAFSFAEWAREPLFMRNGGNDGLQKFPRTALARDQNSRVPEGRRINLSPILPMNDDFALAISFLNDLEAALNRSVFAKVGIPRRYRPHPCPVMFPLLARSQSALTTKPRLQSTTDAYQWLNEKSKKCPPTRSGAQHRQNLGKTNRARFLGTLARRRRLAALEYLNGCLSDPVSLQNVVKTPSRKALEASREPVRDRSVRAPADIHRRLPA</sequence>
<protein>
    <submittedName>
        <fullName evidence="1">Uncharacterized protein</fullName>
    </submittedName>
</protein>
<name>A0ACC0KCX9_CHOFU</name>
<dbReference type="EMBL" id="CM046121">
    <property type="protein sequence ID" value="KAI8434381.1"/>
    <property type="molecule type" value="Genomic_DNA"/>
</dbReference>
<evidence type="ECO:0000313" key="2">
    <source>
        <dbReference type="Proteomes" id="UP001064048"/>
    </source>
</evidence>
<evidence type="ECO:0000313" key="1">
    <source>
        <dbReference type="EMBL" id="KAI8434381.1"/>
    </source>
</evidence>
<accession>A0ACC0KCX9</accession>
<comment type="caution">
    <text evidence="1">The sequence shown here is derived from an EMBL/GenBank/DDBJ whole genome shotgun (WGS) entry which is preliminary data.</text>
</comment>